<dbReference type="InterPro" id="IPR022678">
    <property type="entry name" value="NMT_CS"/>
</dbReference>
<dbReference type="OrthoDB" id="60315at2759"/>
<reference evidence="16 17" key="1">
    <citation type="journal article" date="2018" name="Nat. Ecol. Evol.">
        <title>Pezizomycetes genomes reveal the molecular basis of ectomycorrhizal truffle lifestyle.</title>
        <authorList>
            <person name="Murat C."/>
            <person name="Payen T."/>
            <person name="Noel B."/>
            <person name="Kuo A."/>
            <person name="Morin E."/>
            <person name="Chen J."/>
            <person name="Kohler A."/>
            <person name="Krizsan K."/>
            <person name="Balestrini R."/>
            <person name="Da Silva C."/>
            <person name="Montanini B."/>
            <person name="Hainaut M."/>
            <person name="Levati E."/>
            <person name="Barry K.W."/>
            <person name="Belfiori B."/>
            <person name="Cichocki N."/>
            <person name="Clum A."/>
            <person name="Dockter R.B."/>
            <person name="Fauchery L."/>
            <person name="Guy J."/>
            <person name="Iotti M."/>
            <person name="Le Tacon F."/>
            <person name="Lindquist E.A."/>
            <person name="Lipzen A."/>
            <person name="Malagnac F."/>
            <person name="Mello A."/>
            <person name="Molinier V."/>
            <person name="Miyauchi S."/>
            <person name="Poulain J."/>
            <person name="Riccioni C."/>
            <person name="Rubini A."/>
            <person name="Sitrit Y."/>
            <person name="Splivallo R."/>
            <person name="Traeger S."/>
            <person name="Wang M."/>
            <person name="Zifcakova L."/>
            <person name="Wipf D."/>
            <person name="Zambonelli A."/>
            <person name="Paolocci F."/>
            <person name="Nowrousian M."/>
            <person name="Ottonello S."/>
            <person name="Baldrian P."/>
            <person name="Spatafora J.W."/>
            <person name="Henrissat B."/>
            <person name="Nagy L.G."/>
            <person name="Aury J.M."/>
            <person name="Wincker P."/>
            <person name="Grigoriev I.V."/>
            <person name="Bonfante P."/>
            <person name="Martin F.M."/>
        </authorList>
    </citation>
    <scope>NUCLEOTIDE SEQUENCE [LARGE SCALE GENOMIC DNA]</scope>
    <source>
        <strain evidence="16 17">ATCC MYA-4762</strain>
    </source>
</reference>
<evidence type="ECO:0000256" key="2">
    <source>
        <dbReference type="ARBA" id="ARBA00004496"/>
    </source>
</evidence>
<dbReference type="STRING" id="1051890.A0A3N4LC22"/>
<evidence type="ECO:0000256" key="12">
    <source>
        <dbReference type="RuleBase" id="RU004178"/>
    </source>
</evidence>
<evidence type="ECO:0000313" key="17">
    <source>
        <dbReference type="Proteomes" id="UP000267821"/>
    </source>
</evidence>
<evidence type="ECO:0000256" key="3">
    <source>
        <dbReference type="ARBA" id="ARBA00009469"/>
    </source>
</evidence>
<evidence type="ECO:0000256" key="5">
    <source>
        <dbReference type="ARBA" id="ARBA00012923"/>
    </source>
</evidence>
<evidence type="ECO:0000259" key="15">
    <source>
        <dbReference type="Pfam" id="PF02799"/>
    </source>
</evidence>
<dbReference type="InterPro" id="IPR000903">
    <property type="entry name" value="NMT"/>
</dbReference>
<evidence type="ECO:0000256" key="10">
    <source>
        <dbReference type="ARBA" id="ARBA00048276"/>
    </source>
</evidence>
<evidence type="ECO:0000256" key="7">
    <source>
        <dbReference type="ARBA" id="ARBA00022490"/>
    </source>
</evidence>
<sequence length="509" mass="58377">MSCESKQAAEPGQTPPVEAPTTTTDDNGKGKTPIANDGKEKKPITAELQQRLKALFDANPSWKDETKGLQPDKLQDYMTGKLEQMLITASGKNVKDMGQFKFWGTQPVPKFDEDDTDLPDGFIQDNDPGKVRQEPYPILDSFEWVTMDLTDDAQMEEVYALLCGHYVEDDNATFRFNYSKAFLNWALKAPGWLPQWHVGVRAKASRKLCAFISGIPVTVRVKGQLHRCPEINFLCVHKKLRSKRLTPVLIKEITRRCNLEDIWTAVYTAGIVIPKPVTSCRYFHRSIDWLKLYEVGFSPLPTYSTKQRQIEKYNLPDKTATEGLRKMEKKDVPEVHNLLDRYLKKFDIAPVFTEEEVEHWLLDKEEVVWSYVVEDSNTHKITDFFSFYSLESSVIQSSKHSVIKAAYLFYYASETAFEPGEDAKKHFKHRLNKLINDALIIAKMFKFDVFNCLTLLDNNLFIEDQKFGAGDGLLHYYLFNWRTKHINGGIKVDGKIDEERGSGVGLVML</sequence>
<dbReference type="PROSITE" id="PS00976">
    <property type="entry name" value="NMT_2"/>
    <property type="match status" value="1"/>
</dbReference>
<dbReference type="PANTHER" id="PTHR11377">
    <property type="entry name" value="N-MYRISTOYL TRANSFERASE"/>
    <property type="match status" value="1"/>
</dbReference>
<dbReference type="InterPro" id="IPR022677">
    <property type="entry name" value="NMT_C"/>
</dbReference>
<feature type="region of interest" description="Disordered" evidence="13">
    <location>
        <begin position="1"/>
        <end position="46"/>
    </location>
</feature>
<dbReference type="Proteomes" id="UP000267821">
    <property type="component" value="Unassembled WGS sequence"/>
</dbReference>
<dbReference type="Pfam" id="PF01233">
    <property type="entry name" value="NMT"/>
    <property type="match status" value="1"/>
</dbReference>
<dbReference type="FunFam" id="3.40.630.30:FF:000056">
    <property type="entry name" value="Glycylpeptide N-tetradecanoyltransferase"/>
    <property type="match status" value="1"/>
</dbReference>
<dbReference type="FunFam" id="3.40.630.30:FF:000042">
    <property type="entry name" value="Glycylpeptide N-tetradecanoyltransferase"/>
    <property type="match status" value="1"/>
</dbReference>
<evidence type="ECO:0000256" key="6">
    <source>
        <dbReference type="ARBA" id="ARBA00022240"/>
    </source>
</evidence>
<comment type="function">
    <text evidence="1 11">Adds a myristoyl group to the N-terminal glycine residue of certain cellular proteins.</text>
</comment>
<dbReference type="InterPro" id="IPR016181">
    <property type="entry name" value="Acyl_CoA_acyltransferase"/>
</dbReference>
<dbReference type="InterPro" id="IPR022676">
    <property type="entry name" value="NMT_N"/>
</dbReference>
<dbReference type="PIRSF" id="PIRSF015892">
    <property type="entry name" value="N-myristl_transf"/>
    <property type="match status" value="1"/>
</dbReference>
<comment type="similarity">
    <text evidence="3 12">Belongs to the NMT family.</text>
</comment>
<comment type="catalytic activity">
    <reaction evidence="10 11">
        <text>N-terminal glycyl-[protein] + tetradecanoyl-CoA = N-tetradecanoylglycyl-[protein] + CoA + H(+)</text>
        <dbReference type="Rhea" id="RHEA:15521"/>
        <dbReference type="Rhea" id="RHEA-COMP:12666"/>
        <dbReference type="Rhea" id="RHEA-COMP:12667"/>
        <dbReference type="ChEBI" id="CHEBI:15378"/>
        <dbReference type="ChEBI" id="CHEBI:57287"/>
        <dbReference type="ChEBI" id="CHEBI:57385"/>
        <dbReference type="ChEBI" id="CHEBI:64723"/>
        <dbReference type="ChEBI" id="CHEBI:133050"/>
        <dbReference type="EC" id="2.3.1.97"/>
    </reaction>
</comment>
<evidence type="ECO:0000256" key="9">
    <source>
        <dbReference type="ARBA" id="ARBA00023315"/>
    </source>
</evidence>
<evidence type="ECO:0000256" key="8">
    <source>
        <dbReference type="ARBA" id="ARBA00022679"/>
    </source>
</evidence>
<dbReference type="SUPFAM" id="SSF55729">
    <property type="entry name" value="Acyl-CoA N-acyltransferases (Nat)"/>
    <property type="match status" value="2"/>
</dbReference>
<dbReference type="EC" id="2.3.1.97" evidence="5 11"/>
<comment type="subunit">
    <text evidence="4">Monomer.</text>
</comment>
<dbReference type="PANTHER" id="PTHR11377:SF5">
    <property type="entry name" value="GLYCYLPEPTIDE N-TETRADECANOYLTRANSFERASE"/>
    <property type="match status" value="1"/>
</dbReference>
<keyword evidence="17" id="KW-1185">Reference proteome</keyword>
<comment type="subcellular location">
    <subcellularLocation>
        <location evidence="2">Cytoplasm</location>
    </subcellularLocation>
</comment>
<feature type="domain" description="Glycylpeptide N-tetradecanoyltransferase C-terminal" evidence="15">
    <location>
        <begin position="294"/>
        <end position="507"/>
    </location>
</feature>
<evidence type="ECO:0000259" key="14">
    <source>
        <dbReference type="Pfam" id="PF01233"/>
    </source>
</evidence>
<evidence type="ECO:0000256" key="4">
    <source>
        <dbReference type="ARBA" id="ARBA00011245"/>
    </source>
</evidence>
<proteinExistence type="inferred from homology"/>
<dbReference type="PROSITE" id="PS00975">
    <property type="entry name" value="NMT_1"/>
    <property type="match status" value="1"/>
</dbReference>
<dbReference type="EMBL" id="ML121602">
    <property type="protein sequence ID" value="RPB19002.1"/>
    <property type="molecule type" value="Genomic_DNA"/>
</dbReference>
<accession>A0A3N4LC22</accession>
<dbReference type="FunCoup" id="A0A3N4LC22">
    <property type="interactions" value="964"/>
</dbReference>
<dbReference type="InParanoid" id="A0A3N4LC22"/>
<name>A0A3N4LC22_9PEZI</name>
<evidence type="ECO:0000313" key="16">
    <source>
        <dbReference type="EMBL" id="RPB19002.1"/>
    </source>
</evidence>
<dbReference type="Pfam" id="PF02799">
    <property type="entry name" value="NMT_C"/>
    <property type="match status" value="1"/>
</dbReference>
<organism evidence="16 17">
    <name type="scientific">Terfezia boudieri ATCC MYA-4762</name>
    <dbReference type="NCBI Taxonomy" id="1051890"/>
    <lineage>
        <taxon>Eukaryota</taxon>
        <taxon>Fungi</taxon>
        <taxon>Dikarya</taxon>
        <taxon>Ascomycota</taxon>
        <taxon>Pezizomycotina</taxon>
        <taxon>Pezizomycetes</taxon>
        <taxon>Pezizales</taxon>
        <taxon>Pezizaceae</taxon>
        <taxon>Terfezia</taxon>
    </lineage>
</organism>
<feature type="compositionally biased region" description="Low complexity" evidence="13">
    <location>
        <begin position="20"/>
        <end position="33"/>
    </location>
</feature>
<keyword evidence="9 11" id="KW-0012">Acyltransferase</keyword>
<protein>
    <recommendedName>
        <fullName evidence="6 11">Glycylpeptide N-tetradecanoyltransferase</fullName>
        <ecNumber evidence="5 11">2.3.1.97</ecNumber>
    </recommendedName>
</protein>
<dbReference type="GO" id="GO:0004379">
    <property type="term" value="F:glycylpeptide N-tetradecanoyltransferase activity"/>
    <property type="evidence" value="ECO:0007669"/>
    <property type="project" value="UniProtKB-EC"/>
</dbReference>
<keyword evidence="8 11" id="KW-0808">Transferase</keyword>
<feature type="domain" description="Glycylpeptide N-tetradecanoyltransferase N-terminal" evidence="14">
    <location>
        <begin position="126"/>
        <end position="280"/>
    </location>
</feature>
<dbReference type="AlphaFoldDB" id="A0A3N4LC22"/>
<evidence type="ECO:0000256" key="13">
    <source>
        <dbReference type="SAM" id="MobiDB-lite"/>
    </source>
</evidence>
<evidence type="ECO:0000256" key="11">
    <source>
        <dbReference type="RuleBase" id="RU000586"/>
    </source>
</evidence>
<dbReference type="Gene3D" id="3.40.630.30">
    <property type="match status" value="2"/>
</dbReference>
<gene>
    <name evidence="16" type="ORF">L211DRAFT_843139</name>
</gene>
<keyword evidence="7" id="KW-0963">Cytoplasm</keyword>
<evidence type="ECO:0000256" key="1">
    <source>
        <dbReference type="ARBA" id="ARBA00003900"/>
    </source>
</evidence>
<dbReference type="GO" id="GO:0005737">
    <property type="term" value="C:cytoplasm"/>
    <property type="evidence" value="ECO:0007669"/>
    <property type="project" value="UniProtKB-SubCell"/>
</dbReference>